<sequence length="108" mass="11643">MSKSSRLTRPSSAGPGSKLPSPRKEFPGATKARMLGVGEKLMRAGNDGVLNRQKASTDTVRQEKEHCESQAGSQSQTEKNQKMVTPRSVVSPPKASSQQQVYSQSKSP</sequence>
<organism evidence="2 3">
    <name type="scientific">Oryzias javanicus</name>
    <name type="common">Javanese ricefish</name>
    <name type="synonym">Aplocheilus javanicus</name>
    <dbReference type="NCBI Taxonomy" id="123683"/>
    <lineage>
        <taxon>Eukaryota</taxon>
        <taxon>Metazoa</taxon>
        <taxon>Chordata</taxon>
        <taxon>Craniata</taxon>
        <taxon>Vertebrata</taxon>
        <taxon>Euteleostomi</taxon>
        <taxon>Actinopterygii</taxon>
        <taxon>Neopterygii</taxon>
        <taxon>Teleostei</taxon>
        <taxon>Neoteleostei</taxon>
        <taxon>Acanthomorphata</taxon>
        <taxon>Ovalentaria</taxon>
        <taxon>Atherinomorphae</taxon>
        <taxon>Beloniformes</taxon>
        <taxon>Adrianichthyidae</taxon>
        <taxon>Oryziinae</taxon>
        <taxon>Oryzias</taxon>
    </lineage>
</organism>
<proteinExistence type="predicted"/>
<dbReference type="Proteomes" id="UP000283210">
    <property type="component" value="Chromosome 20"/>
</dbReference>
<keyword evidence="3" id="KW-1185">Reference proteome</keyword>
<feature type="compositionally biased region" description="Polar residues" evidence="1">
    <location>
        <begin position="1"/>
        <end position="11"/>
    </location>
</feature>
<evidence type="ECO:0000313" key="3">
    <source>
        <dbReference type="Proteomes" id="UP000283210"/>
    </source>
</evidence>
<dbReference type="EMBL" id="CM012456">
    <property type="protein sequence ID" value="RVE58694.1"/>
    <property type="molecule type" value="Genomic_DNA"/>
</dbReference>
<evidence type="ECO:0000313" key="2">
    <source>
        <dbReference type="EMBL" id="RVE58694.1"/>
    </source>
</evidence>
<accession>A0A3S2MG59</accession>
<dbReference type="AlphaFoldDB" id="A0A3S2MG59"/>
<feature type="region of interest" description="Disordered" evidence="1">
    <location>
        <begin position="1"/>
        <end position="29"/>
    </location>
</feature>
<name>A0A3S2MG59_ORYJA</name>
<reference evidence="2 3" key="2">
    <citation type="submission" date="2019-01" db="EMBL/GenBank/DDBJ databases">
        <title>A chromosome length genome reference of the Java medaka (oryzias javanicus).</title>
        <authorList>
            <person name="Herpin A."/>
            <person name="Takehana Y."/>
            <person name="Naruse K."/>
            <person name="Ansai S."/>
            <person name="Kawaguchi M."/>
        </authorList>
    </citation>
    <scope>NUCLEOTIDE SEQUENCE [LARGE SCALE GENOMIC DNA]</scope>
    <source>
        <strain evidence="2">RS831</strain>
        <tissue evidence="2">Whole body</tissue>
    </source>
</reference>
<feature type="compositionally biased region" description="Low complexity" evidence="1">
    <location>
        <begin position="96"/>
        <end position="108"/>
    </location>
</feature>
<gene>
    <name evidence="2" type="ORF">OJAV_G00197090</name>
</gene>
<dbReference type="OrthoDB" id="8963704at2759"/>
<protein>
    <submittedName>
        <fullName evidence="2">Uncharacterized protein</fullName>
    </submittedName>
</protein>
<feature type="region of interest" description="Disordered" evidence="1">
    <location>
        <begin position="43"/>
        <end position="108"/>
    </location>
</feature>
<reference evidence="2 3" key="1">
    <citation type="submission" date="2018-11" db="EMBL/GenBank/DDBJ databases">
        <authorList>
            <person name="Lopez-Roques C."/>
            <person name="Donnadieu C."/>
            <person name="Bouchez O."/>
            <person name="Klopp C."/>
            <person name="Cabau C."/>
            <person name="Zahm M."/>
        </authorList>
    </citation>
    <scope>NUCLEOTIDE SEQUENCE [LARGE SCALE GENOMIC DNA]</scope>
    <source>
        <strain evidence="2">RS831</strain>
        <tissue evidence="2">Whole body</tissue>
    </source>
</reference>
<evidence type="ECO:0000256" key="1">
    <source>
        <dbReference type="SAM" id="MobiDB-lite"/>
    </source>
</evidence>